<gene>
    <name evidence="3" type="ORF">Syun_024842</name>
</gene>
<dbReference type="AlphaFoldDB" id="A0AAP0HUC9"/>
<comment type="caution">
    <text evidence="3">The sequence shown here is derived from an EMBL/GenBank/DDBJ whole genome shotgun (WGS) entry which is preliminary data.</text>
</comment>
<keyword evidence="2" id="KW-1133">Transmembrane helix</keyword>
<organism evidence="3 4">
    <name type="scientific">Stephania yunnanensis</name>
    <dbReference type="NCBI Taxonomy" id="152371"/>
    <lineage>
        <taxon>Eukaryota</taxon>
        <taxon>Viridiplantae</taxon>
        <taxon>Streptophyta</taxon>
        <taxon>Embryophyta</taxon>
        <taxon>Tracheophyta</taxon>
        <taxon>Spermatophyta</taxon>
        <taxon>Magnoliopsida</taxon>
        <taxon>Ranunculales</taxon>
        <taxon>Menispermaceae</taxon>
        <taxon>Menispermoideae</taxon>
        <taxon>Cissampelideae</taxon>
        <taxon>Stephania</taxon>
    </lineage>
</organism>
<evidence type="ECO:0000313" key="4">
    <source>
        <dbReference type="Proteomes" id="UP001420932"/>
    </source>
</evidence>
<proteinExistence type="predicted"/>
<keyword evidence="4" id="KW-1185">Reference proteome</keyword>
<keyword evidence="2" id="KW-0812">Transmembrane</keyword>
<evidence type="ECO:0000313" key="3">
    <source>
        <dbReference type="EMBL" id="KAK9097797.1"/>
    </source>
</evidence>
<sequence>MRSGTGRARSGKDSDTFAKNGTPIGVKKDRQKEVIAIGAAFLSSSLVVLVISGILLYKKHTANEKILMSSGSA</sequence>
<reference evidence="3 4" key="1">
    <citation type="submission" date="2024-01" db="EMBL/GenBank/DDBJ databases">
        <title>Genome assemblies of Stephania.</title>
        <authorList>
            <person name="Yang L."/>
        </authorList>
    </citation>
    <scope>NUCLEOTIDE SEQUENCE [LARGE SCALE GENOMIC DNA]</scope>
    <source>
        <strain evidence="3">YNDBR</strain>
        <tissue evidence="3">Leaf</tissue>
    </source>
</reference>
<name>A0AAP0HUC9_9MAGN</name>
<dbReference type="EMBL" id="JBBNAF010000011">
    <property type="protein sequence ID" value="KAK9097797.1"/>
    <property type="molecule type" value="Genomic_DNA"/>
</dbReference>
<feature type="region of interest" description="Disordered" evidence="1">
    <location>
        <begin position="1"/>
        <end position="24"/>
    </location>
</feature>
<dbReference type="Proteomes" id="UP001420932">
    <property type="component" value="Unassembled WGS sequence"/>
</dbReference>
<feature type="transmembrane region" description="Helical" evidence="2">
    <location>
        <begin position="34"/>
        <end position="57"/>
    </location>
</feature>
<evidence type="ECO:0000256" key="1">
    <source>
        <dbReference type="SAM" id="MobiDB-lite"/>
    </source>
</evidence>
<accession>A0AAP0HUC9</accession>
<protein>
    <submittedName>
        <fullName evidence="3">Uncharacterized protein</fullName>
    </submittedName>
</protein>
<evidence type="ECO:0000256" key="2">
    <source>
        <dbReference type="SAM" id="Phobius"/>
    </source>
</evidence>
<keyword evidence="2" id="KW-0472">Membrane</keyword>